<accession>A0AAD5R310</accession>
<dbReference type="AlphaFoldDB" id="A0AAD5R310"/>
<comment type="caution">
    <text evidence="1">The sequence shown here is derived from an EMBL/GenBank/DDBJ whole genome shotgun (WGS) entry which is preliminary data.</text>
</comment>
<reference evidence="1" key="1">
    <citation type="submission" date="2021-06" db="EMBL/GenBank/DDBJ databases">
        <title>Parelaphostrongylus tenuis whole genome reference sequence.</title>
        <authorList>
            <person name="Garwood T.J."/>
            <person name="Larsen P.A."/>
            <person name="Fountain-Jones N.M."/>
            <person name="Garbe J.R."/>
            <person name="Macchietto M.G."/>
            <person name="Kania S.A."/>
            <person name="Gerhold R.W."/>
            <person name="Richards J.E."/>
            <person name="Wolf T.M."/>
        </authorList>
    </citation>
    <scope>NUCLEOTIDE SEQUENCE</scope>
    <source>
        <strain evidence="1">MNPRO001-30</strain>
        <tissue evidence="1">Meninges</tissue>
    </source>
</reference>
<keyword evidence="2" id="KW-1185">Reference proteome</keyword>
<dbReference type="Proteomes" id="UP001196413">
    <property type="component" value="Unassembled WGS sequence"/>
</dbReference>
<dbReference type="EMBL" id="JAHQIW010006261">
    <property type="protein sequence ID" value="KAJ1368650.1"/>
    <property type="molecule type" value="Genomic_DNA"/>
</dbReference>
<evidence type="ECO:0000313" key="2">
    <source>
        <dbReference type="Proteomes" id="UP001196413"/>
    </source>
</evidence>
<evidence type="ECO:0000313" key="1">
    <source>
        <dbReference type="EMBL" id="KAJ1368650.1"/>
    </source>
</evidence>
<gene>
    <name evidence="1" type="ORF">KIN20_029874</name>
</gene>
<protein>
    <submittedName>
        <fullName evidence="1">Uncharacterized protein</fullName>
    </submittedName>
</protein>
<organism evidence="1 2">
    <name type="scientific">Parelaphostrongylus tenuis</name>
    <name type="common">Meningeal worm</name>
    <dbReference type="NCBI Taxonomy" id="148309"/>
    <lineage>
        <taxon>Eukaryota</taxon>
        <taxon>Metazoa</taxon>
        <taxon>Ecdysozoa</taxon>
        <taxon>Nematoda</taxon>
        <taxon>Chromadorea</taxon>
        <taxon>Rhabditida</taxon>
        <taxon>Rhabditina</taxon>
        <taxon>Rhabditomorpha</taxon>
        <taxon>Strongyloidea</taxon>
        <taxon>Metastrongylidae</taxon>
        <taxon>Parelaphostrongylus</taxon>
    </lineage>
</organism>
<proteinExistence type="predicted"/>
<name>A0AAD5R310_PARTN</name>
<sequence length="161" mass="18154">MDAFYHQLEEVNRNGKAYYKFVDGDFKTTLGMASENEYRIEKYALVERNENTLLLTAGECWEVEHGSTHAALFMTPDLLEVHIRCEAPSSSAKSRVVKAPKAACKPVSSETDGKPQRDISLRSKFPSLSFRPSFHVDFVTVPTSSLSLVSSTFLRIVERFL</sequence>